<dbReference type="OrthoDB" id="8478246at2"/>
<dbReference type="Pfam" id="PF02405">
    <property type="entry name" value="MlaE"/>
    <property type="match status" value="1"/>
</dbReference>
<feature type="transmembrane region" description="Helical" evidence="1">
    <location>
        <begin position="235"/>
        <end position="258"/>
    </location>
</feature>
<dbReference type="PANTHER" id="PTHR30188">
    <property type="entry name" value="ABC TRANSPORTER PERMEASE PROTEIN-RELATED"/>
    <property type="match status" value="1"/>
</dbReference>
<gene>
    <name evidence="2" type="ORF">FZC36_01035</name>
</gene>
<keyword evidence="1" id="KW-0812">Transmembrane</keyword>
<dbReference type="KEGG" id="nabu:FZC36_01035"/>
<name>A0A5C0UGT4_9PROT</name>
<feature type="transmembrane region" description="Helical" evidence="1">
    <location>
        <begin position="145"/>
        <end position="167"/>
    </location>
</feature>
<dbReference type="GO" id="GO:0005548">
    <property type="term" value="F:phospholipid transporter activity"/>
    <property type="evidence" value="ECO:0007669"/>
    <property type="project" value="TreeGrafter"/>
</dbReference>
<organism evidence="2 3">
    <name type="scientific">Candidatus Nesciobacter abundans</name>
    <dbReference type="NCBI Taxonomy" id="2601668"/>
    <lineage>
        <taxon>Bacteria</taxon>
        <taxon>Pseudomonadati</taxon>
        <taxon>Pseudomonadota</taxon>
        <taxon>Alphaproteobacteria</taxon>
        <taxon>Holosporales</taxon>
        <taxon>Holosporaceae</taxon>
        <taxon>Candidatus Nesciobacter</taxon>
    </lineage>
</organism>
<keyword evidence="1" id="KW-1133">Transmembrane helix</keyword>
<dbReference type="AlphaFoldDB" id="A0A5C0UGT4"/>
<accession>A0A5C0UGT4</accession>
<dbReference type="RefSeq" id="WP_148972142.1">
    <property type="nucleotide sequence ID" value="NZ_CP043314.1"/>
</dbReference>
<reference evidence="2 3" key="1">
    <citation type="submission" date="2019-08" db="EMBL/GenBank/DDBJ databases">
        <title>Highly reduced genomes of protist endosymbionts show evolutionary convergence.</title>
        <authorList>
            <person name="George E."/>
            <person name="Husnik F."/>
            <person name="Tashyreva D."/>
            <person name="Prokopchuk G."/>
            <person name="Horak A."/>
            <person name="Kwong W.K."/>
            <person name="Lukes J."/>
            <person name="Keeling P.J."/>
        </authorList>
    </citation>
    <scope>NUCLEOTIDE SEQUENCE [LARGE SCALE GENOMIC DNA]</scope>
    <source>
        <strain evidence="2">1604HC</strain>
    </source>
</reference>
<dbReference type="Proteomes" id="UP000324924">
    <property type="component" value="Chromosome"/>
</dbReference>
<protein>
    <submittedName>
        <fullName evidence="2">ABC transporter permease</fullName>
    </submittedName>
</protein>
<keyword evidence="3" id="KW-1185">Reference proteome</keyword>
<feature type="transmembrane region" description="Helical" evidence="1">
    <location>
        <begin position="325"/>
        <end position="347"/>
    </location>
</feature>
<evidence type="ECO:0000313" key="2">
    <source>
        <dbReference type="EMBL" id="QEK39019.1"/>
    </source>
</evidence>
<dbReference type="GO" id="GO:0043190">
    <property type="term" value="C:ATP-binding cassette (ABC) transporter complex"/>
    <property type="evidence" value="ECO:0007669"/>
    <property type="project" value="InterPro"/>
</dbReference>
<dbReference type="InterPro" id="IPR030802">
    <property type="entry name" value="Permease_MalE"/>
</dbReference>
<keyword evidence="1" id="KW-0472">Membrane</keyword>
<evidence type="ECO:0000313" key="3">
    <source>
        <dbReference type="Proteomes" id="UP000324924"/>
    </source>
</evidence>
<sequence length="349" mass="39684">MSFGVVTKSSPIYRYSYDKPESKVGKILTLSGVWSNDNLSFLLELLPVDKVVLETKVNPNIAYILKKYTKEVIFLESQNSISERIKLQSIDNRSGSLIEKERSFLVSIFKMNTKILRINKFSEPRKEIFRFYFYKAFMKIGNETLPLMFLISSILGIAMVLEGYSQLKYIGVEMLTMQFFVKFAIREMIPVIISMLMASKSGSSIASVFASMNISGEFTMMKIMRIGKMNILKPYFIVFLVLFPLMNILSIFFCLILGMLAYKILLKTTIILAVVRTVEYISLSNFLISEAKSLLFGYWTGLCVCAAGMFYNYGTENVGKSVTKAVVYSVSGILLLDIFVMFVCNVMKI</sequence>
<evidence type="ECO:0000256" key="1">
    <source>
        <dbReference type="SAM" id="Phobius"/>
    </source>
</evidence>
<feature type="transmembrane region" description="Helical" evidence="1">
    <location>
        <begin position="295"/>
        <end position="313"/>
    </location>
</feature>
<dbReference type="EMBL" id="CP043314">
    <property type="protein sequence ID" value="QEK39019.1"/>
    <property type="molecule type" value="Genomic_DNA"/>
</dbReference>
<proteinExistence type="predicted"/>